<dbReference type="Pfam" id="PF13517">
    <property type="entry name" value="FG-GAP_3"/>
    <property type="match status" value="2"/>
</dbReference>
<organism evidence="2">
    <name type="scientific">marine metagenome</name>
    <dbReference type="NCBI Taxonomy" id="408172"/>
    <lineage>
        <taxon>unclassified sequences</taxon>
        <taxon>metagenomes</taxon>
        <taxon>ecological metagenomes</taxon>
    </lineage>
</organism>
<dbReference type="EMBL" id="UINC01053833">
    <property type="protein sequence ID" value="SVB70835.1"/>
    <property type="molecule type" value="Genomic_DNA"/>
</dbReference>
<feature type="non-terminal residue" evidence="2">
    <location>
        <position position="1"/>
    </location>
</feature>
<proteinExistence type="predicted"/>
<dbReference type="AlphaFoldDB" id="A0A382G7Q8"/>
<name>A0A382G7Q8_9ZZZZ</name>
<evidence type="ECO:0008006" key="3">
    <source>
        <dbReference type="Google" id="ProtNLM"/>
    </source>
</evidence>
<dbReference type="InterPro" id="IPR028994">
    <property type="entry name" value="Integrin_alpha_N"/>
</dbReference>
<feature type="non-terminal residue" evidence="2">
    <location>
        <position position="504"/>
    </location>
</feature>
<sequence length="504" mass="54553">ADIDFTGKLDLLAIQPGDAGLKIFRNLGSIYFKDITKTSGIPTQITGALKLVMDDWNNDDMLDLFIPRKSEPPMFMQKNRGAVHSPTNTLPTLPTASALATGDLNNDLRVDLVCLANGKLEVTFNGLEEQQTLPLAKPGATAVNLFDYDNDGWLDLFAIGDGVQAFRNQGTGGFTNVTAALGLDSLTGQVTQLAAADIDRDGDSDLLLAHATGLKYLRNDGGNANHQLKIRLYGNRSNASGIGIQVETVTTGLRLKRTVHSLPIEIGIGKNKLLHSLNARWFDLSLFNLDVKVKPGETITLTELILPTGSCPYLYAWDGEKHRFVTDLLGASPLGLPVAEGVYIDADPDEIVWIGDETNFQPIDGNYQLQLTEELREILYLDEAKLLAVDVPIGTEVHPTTKLRQRGPYPPAGLTALAKRKPLRQAKLSDGLDVTAALLANDDQWVSPVELRLPQLRGLAKPYSIEFDFGPLDAGAPLALAMTGWLHFGGGMANIAASHHADLP</sequence>
<protein>
    <recommendedName>
        <fullName evidence="3">ASPIC/UnbV domain-containing protein</fullName>
    </recommendedName>
</protein>
<dbReference type="PANTHER" id="PTHR44103">
    <property type="entry name" value="PROPROTEIN CONVERTASE P"/>
    <property type="match status" value="1"/>
</dbReference>
<evidence type="ECO:0000256" key="1">
    <source>
        <dbReference type="ARBA" id="ARBA00022729"/>
    </source>
</evidence>
<reference evidence="2" key="1">
    <citation type="submission" date="2018-05" db="EMBL/GenBank/DDBJ databases">
        <authorList>
            <person name="Lanie J.A."/>
            <person name="Ng W.-L."/>
            <person name="Kazmierczak K.M."/>
            <person name="Andrzejewski T.M."/>
            <person name="Davidsen T.M."/>
            <person name="Wayne K.J."/>
            <person name="Tettelin H."/>
            <person name="Glass J.I."/>
            <person name="Rusch D."/>
            <person name="Podicherti R."/>
            <person name="Tsui H.-C.T."/>
            <person name="Winkler M.E."/>
        </authorList>
    </citation>
    <scope>NUCLEOTIDE SEQUENCE</scope>
</reference>
<dbReference type="SUPFAM" id="SSF69318">
    <property type="entry name" value="Integrin alpha N-terminal domain"/>
    <property type="match status" value="1"/>
</dbReference>
<evidence type="ECO:0000313" key="2">
    <source>
        <dbReference type="EMBL" id="SVB70835.1"/>
    </source>
</evidence>
<accession>A0A382G7Q8</accession>
<gene>
    <name evidence="2" type="ORF">METZ01_LOCUS223689</name>
</gene>
<keyword evidence="1" id="KW-0732">Signal</keyword>
<dbReference type="PANTHER" id="PTHR44103:SF1">
    <property type="entry name" value="PROPROTEIN CONVERTASE P"/>
    <property type="match status" value="1"/>
</dbReference>
<dbReference type="InterPro" id="IPR013517">
    <property type="entry name" value="FG-GAP"/>
</dbReference>